<accession>A0A433B928</accession>
<comment type="caution">
    <text evidence="1">The sequence shown here is derived from an EMBL/GenBank/DDBJ whole genome shotgun (WGS) entry which is preliminary data.</text>
</comment>
<sequence>MSNYPGKLRELRSTLIHNSLYHPSDLLLLCPRPCPEVKDSYFIRKSTEWDIIGFLDESKEGSFEQKLDSYIKSLKTIANTE</sequence>
<dbReference type="OrthoDB" id="2423204at2759"/>
<evidence type="ECO:0000313" key="2">
    <source>
        <dbReference type="Proteomes" id="UP000268093"/>
    </source>
</evidence>
<name>A0A433B928_9FUNG</name>
<dbReference type="Proteomes" id="UP000268093">
    <property type="component" value="Unassembled WGS sequence"/>
</dbReference>
<proteinExistence type="predicted"/>
<gene>
    <name evidence="1" type="ORF">BC936DRAFT_139907</name>
</gene>
<dbReference type="AlphaFoldDB" id="A0A433B928"/>
<evidence type="ECO:0000313" key="1">
    <source>
        <dbReference type="EMBL" id="RUP11972.1"/>
    </source>
</evidence>
<protein>
    <submittedName>
        <fullName evidence="1">Uncharacterized protein</fullName>
    </submittedName>
</protein>
<organism evidence="1 2">
    <name type="scientific">Jimgerdemannia flammicorona</name>
    <dbReference type="NCBI Taxonomy" id="994334"/>
    <lineage>
        <taxon>Eukaryota</taxon>
        <taxon>Fungi</taxon>
        <taxon>Fungi incertae sedis</taxon>
        <taxon>Mucoromycota</taxon>
        <taxon>Mucoromycotina</taxon>
        <taxon>Endogonomycetes</taxon>
        <taxon>Endogonales</taxon>
        <taxon>Endogonaceae</taxon>
        <taxon>Jimgerdemannia</taxon>
    </lineage>
</organism>
<reference evidence="1 2" key="1">
    <citation type="journal article" date="2018" name="New Phytol.">
        <title>Phylogenomics of Endogonaceae and evolution of mycorrhizas within Mucoromycota.</title>
        <authorList>
            <person name="Chang Y."/>
            <person name="Desiro A."/>
            <person name="Na H."/>
            <person name="Sandor L."/>
            <person name="Lipzen A."/>
            <person name="Clum A."/>
            <person name="Barry K."/>
            <person name="Grigoriev I.V."/>
            <person name="Martin F.M."/>
            <person name="Stajich J.E."/>
            <person name="Smith M.E."/>
            <person name="Bonito G."/>
            <person name="Spatafora J.W."/>
        </authorList>
    </citation>
    <scope>NUCLEOTIDE SEQUENCE [LARGE SCALE GENOMIC DNA]</scope>
    <source>
        <strain evidence="1 2">GMNB39</strain>
    </source>
</reference>
<dbReference type="EMBL" id="RBNI01016043">
    <property type="protein sequence ID" value="RUP11972.1"/>
    <property type="molecule type" value="Genomic_DNA"/>
</dbReference>
<keyword evidence="2" id="KW-1185">Reference proteome</keyword>